<organism evidence="7 8">
    <name type="scientific">Aedoeadaptatus ivorii</name>
    <dbReference type="NCBI Taxonomy" id="54006"/>
    <lineage>
        <taxon>Bacteria</taxon>
        <taxon>Bacillati</taxon>
        <taxon>Bacillota</taxon>
        <taxon>Tissierellia</taxon>
        <taxon>Tissierellales</taxon>
        <taxon>Peptoniphilaceae</taxon>
        <taxon>Aedoeadaptatus</taxon>
    </lineage>
</organism>
<keyword evidence="8" id="KW-1185">Reference proteome</keyword>
<evidence type="ECO:0000256" key="5">
    <source>
        <dbReference type="PIRNR" id="PIRNR005426"/>
    </source>
</evidence>
<evidence type="ECO:0000259" key="6">
    <source>
        <dbReference type="Pfam" id="PF00881"/>
    </source>
</evidence>
<keyword evidence="4 5" id="KW-0560">Oxidoreductase</keyword>
<evidence type="ECO:0000313" key="7">
    <source>
        <dbReference type="EMBL" id="VEJ34218.1"/>
    </source>
</evidence>
<dbReference type="EMBL" id="LR134523">
    <property type="protein sequence ID" value="VEJ34218.1"/>
    <property type="molecule type" value="Genomic_DNA"/>
</dbReference>
<evidence type="ECO:0000256" key="4">
    <source>
        <dbReference type="ARBA" id="ARBA00023002"/>
    </source>
</evidence>
<dbReference type="PANTHER" id="PTHR43425:SF2">
    <property type="entry name" value="OXYGEN-INSENSITIVE NADPH NITROREDUCTASE"/>
    <property type="match status" value="1"/>
</dbReference>
<evidence type="ECO:0000256" key="2">
    <source>
        <dbReference type="ARBA" id="ARBA00022630"/>
    </source>
</evidence>
<dbReference type="InterPro" id="IPR016446">
    <property type="entry name" value="Flavin_OxRdtase_Frp"/>
</dbReference>
<protein>
    <submittedName>
        <fullName evidence="7">NADPH-dependent oxidoreductase</fullName>
        <ecNumber evidence="7">1.6.-.-</ecNumber>
    </submittedName>
</protein>
<accession>A0A448UZL1</accession>
<evidence type="ECO:0000256" key="3">
    <source>
        <dbReference type="ARBA" id="ARBA00022643"/>
    </source>
</evidence>
<dbReference type="KEGG" id="piv:NCTC13079_00042"/>
<dbReference type="RefSeq" id="WP_126464530.1">
    <property type="nucleotide sequence ID" value="NZ_LR134523.1"/>
</dbReference>
<keyword evidence="5" id="KW-0521">NADP</keyword>
<dbReference type="OrthoDB" id="9775805at2"/>
<dbReference type="Proteomes" id="UP000269544">
    <property type="component" value="Chromosome"/>
</dbReference>
<dbReference type="GO" id="GO:0016491">
    <property type="term" value="F:oxidoreductase activity"/>
    <property type="evidence" value="ECO:0007669"/>
    <property type="project" value="UniProtKB-UniRule"/>
</dbReference>
<gene>
    <name evidence="7" type="primary">nfrA</name>
    <name evidence="7" type="ORF">NCTC13079_00042</name>
</gene>
<keyword evidence="2 5" id="KW-0285">Flavoprotein</keyword>
<dbReference type="AlphaFoldDB" id="A0A448UZL1"/>
<sequence length="263" mass="30161">MRYEELLREQLEHRTIREFKDEPVDPALLEVLKDIMNRTATATGMQAYSVIRITDEKTKEAIAEVGAQEYIARAPELWIFVVDVYRNSRIAREQGYELEAEADADRFFQGFTDAALAAQNVTNAVERAGLGAVFLGSILNDARKIIEILDLPRLTFPVVGLGFGVPNQEPQLKPRMPLEFKFFTDRYREYDNYMDVLADYDEEMKTYYDLRDANRRVDSFTDQVVTRLEKATRKRAELAVIAEEQGFHLVTGERDDAGSETGK</sequence>
<name>A0A448UZL1_9FIRM</name>
<dbReference type="Gene3D" id="3.40.109.10">
    <property type="entry name" value="NADH Oxidase"/>
    <property type="match status" value="1"/>
</dbReference>
<dbReference type="SUPFAM" id="SSF55469">
    <property type="entry name" value="FMN-dependent nitroreductase-like"/>
    <property type="match status" value="1"/>
</dbReference>
<dbReference type="InterPro" id="IPR000415">
    <property type="entry name" value="Nitroreductase-like"/>
</dbReference>
<feature type="domain" description="Nitroreductase" evidence="6">
    <location>
        <begin position="12"/>
        <end position="164"/>
    </location>
</feature>
<dbReference type="Pfam" id="PF00881">
    <property type="entry name" value="Nitroreductase"/>
    <property type="match status" value="1"/>
</dbReference>
<proteinExistence type="inferred from homology"/>
<dbReference type="PIRSF" id="PIRSF005426">
    <property type="entry name" value="Frp"/>
    <property type="match status" value="1"/>
</dbReference>
<evidence type="ECO:0000313" key="8">
    <source>
        <dbReference type="Proteomes" id="UP000269544"/>
    </source>
</evidence>
<comment type="similarity">
    <text evidence="1 5">Belongs to the flavin oxidoreductase frp family.</text>
</comment>
<dbReference type="InterPro" id="IPR029479">
    <property type="entry name" value="Nitroreductase"/>
</dbReference>
<keyword evidence="3 5" id="KW-0288">FMN</keyword>
<evidence type="ECO:0000256" key="1">
    <source>
        <dbReference type="ARBA" id="ARBA00008366"/>
    </source>
</evidence>
<reference evidence="7 8" key="1">
    <citation type="submission" date="2018-12" db="EMBL/GenBank/DDBJ databases">
        <authorList>
            <consortium name="Pathogen Informatics"/>
        </authorList>
    </citation>
    <scope>NUCLEOTIDE SEQUENCE [LARGE SCALE GENOMIC DNA]</scope>
    <source>
        <strain evidence="7 8">NCTC13079</strain>
    </source>
</reference>
<dbReference type="EC" id="1.6.-.-" evidence="7"/>
<dbReference type="PANTHER" id="PTHR43425">
    <property type="entry name" value="OXYGEN-INSENSITIVE NADPH NITROREDUCTASE"/>
    <property type="match status" value="1"/>
</dbReference>